<dbReference type="Pfam" id="PF02897">
    <property type="entry name" value="Peptidase_S9_N"/>
    <property type="match status" value="1"/>
</dbReference>
<dbReference type="PANTHER" id="PTHR11757">
    <property type="entry name" value="PROTEASE FAMILY S9A OLIGOPEPTIDASE"/>
    <property type="match status" value="1"/>
</dbReference>
<dbReference type="PANTHER" id="PTHR11757:SF20">
    <property type="entry name" value="B PROTEIN, PUTATIVE-RELATED"/>
    <property type="match status" value="1"/>
</dbReference>
<sequence length="189" mass="21379">MSSVTLEICRVSEDGKYLAYTFSVAGGDGYICHMRSMDNAGLFHVICGRTIVSIEFGSGNQFYFTESNDLSRPQTVIMQEIRPGIFPPPVELYCEDEEQFFVDVHKTKDNAYIIITFDSKMKSSALVLPASFPKIPRELQAFFRNGRPVGDCWEGELELAGALRRSLYHGGGRPWFESPHCLRARRSCF</sequence>
<keyword evidence="3" id="KW-1185">Reference proteome</keyword>
<dbReference type="VEuPathDB" id="TriTrypDB:TRSC58_00793"/>
<dbReference type="RefSeq" id="XP_029237641.1">
    <property type="nucleotide sequence ID" value="XM_029382463.1"/>
</dbReference>
<dbReference type="AlphaFoldDB" id="A0A422NE88"/>
<evidence type="ECO:0000313" key="2">
    <source>
        <dbReference type="EMBL" id="RNF03649.1"/>
    </source>
</evidence>
<dbReference type="InterPro" id="IPR051543">
    <property type="entry name" value="Serine_Peptidase_S9A"/>
</dbReference>
<name>A0A422NE88_TRYRA</name>
<dbReference type="GeneID" id="40329522"/>
<dbReference type="Proteomes" id="UP000283634">
    <property type="component" value="Unassembled WGS sequence"/>
</dbReference>
<dbReference type="EMBL" id="MKGL01000188">
    <property type="protein sequence ID" value="RNF03649.1"/>
    <property type="molecule type" value="Genomic_DNA"/>
</dbReference>
<comment type="caution">
    <text evidence="2">The sequence shown here is derived from an EMBL/GenBank/DDBJ whole genome shotgun (WGS) entry which is preliminary data.</text>
</comment>
<protein>
    <submittedName>
        <fullName evidence="2">Oligopeptidase B-like protein</fullName>
    </submittedName>
</protein>
<feature type="domain" description="Peptidase S9A N-terminal" evidence="1">
    <location>
        <begin position="5"/>
        <end position="130"/>
    </location>
</feature>
<evidence type="ECO:0000259" key="1">
    <source>
        <dbReference type="Pfam" id="PF02897"/>
    </source>
</evidence>
<proteinExistence type="predicted"/>
<organism evidence="2 3">
    <name type="scientific">Trypanosoma rangeli</name>
    <dbReference type="NCBI Taxonomy" id="5698"/>
    <lineage>
        <taxon>Eukaryota</taxon>
        <taxon>Discoba</taxon>
        <taxon>Euglenozoa</taxon>
        <taxon>Kinetoplastea</taxon>
        <taxon>Metakinetoplastina</taxon>
        <taxon>Trypanosomatida</taxon>
        <taxon>Trypanosomatidae</taxon>
        <taxon>Trypanosoma</taxon>
        <taxon>Herpetosoma</taxon>
    </lineage>
</organism>
<dbReference type="OrthoDB" id="248387at2759"/>
<dbReference type="Gene3D" id="2.130.10.120">
    <property type="entry name" value="Prolyl oligopeptidase, N-terminal domain"/>
    <property type="match status" value="1"/>
</dbReference>
<gene>
    <name evidence="2" type="ORF">TraAM80_05589</name>
</gene>
<dbReference type="GO" id="GO:0004252">
    <property type="term" value="F:serine-type endopeptidase activity"/>
    <property type="evidence" value="ECO:0007669"/>
    <property type="project" value="InterPro"/>
</dbReference>
<evidence type="ECO:0000313" key="3">
    <source>
        <dbReference type="Proteomes" id="UP000283634"/>
    </source>
</evidence>
<dbReference type="InterPro" id="IPR023302">
    <property type="entry name" value="Pept_S9A_N"/>
</dbReference>
<reference evidence="2 3" key="1">
    <citation type="journal article" date="2018" name="BMC Genomics">
        <title>Genomic comparison of Trypanosoma conorhini and Trypanosoma rangeli to Trypanosoma cruzi strains of high and low virulence.</title>
        <authorList>
            <person name="Bradwell K.R."/>
            <person name="Koparde V.N."/>
            <person name="Matveyev A.V."/>
            <person name="Serrano M.G."/>
            <person name="Alves J.M."/>
            <person name="Parikh H."/>
            <person name="Huang B."/>
            <person name="Lee V."/>
            <person name="Espinosa-Alvarez O."/>
            <person name="Ortiz P.A."/>
            <person name="Costa-Martins A.G."/>
            <person name="Teixeira M.M."/>
            <person name="Buck G.A."/>
        </authorList>
    </citation>
    <scope>NUCLEOTIDE SEQUENCE [LARGE SCALE GENOMIC DNA]</scope>
    <source>
        <strain evidence="2 3">AM80</strain>
    </source>
</reference>
<accession>A0A422NE88</accession>
<dbReference type="SUPFAM" id="SSF50993">
    <property type="entry name" value="Peptidase/esterase 'gauge' domain"/>
    <property type="match status" value="1"/>
</dbReference>